<comment type="caution">
    <text evidence="2">The sequence shown here is derived from an EMBL/GenBank/DDBJ whole genome shotgun (WGS) entry which is preliminary data.</text>
</comment>
<dbReference type="AlphaFoldDB" id="A0A2S6AKY2"/>
<dbReference type="InterPro" id="IPR058488">
    <property type="entry name" value="DUF8175"/>
</dbReference>
<feature type="domain" description="DUF8175" evidence="1">
    <location>
        <begin position="71"/>
        <end position="278"/>
    </location>
</feature>
<reference evidence="2 3" key="1">
    <citation type="submission" date="2018-02" db="EMBL/GenBank/DDBJ databases">
        <title>8 Nocardia nova and 1 Nocardia cyriacigeorgica strain used for evolution to TMP-SMX.</title>
        <authorList>
            <person name="Mehta H."/>
            <person name="Weng J."/>
            <person name="Shamoo Y."/>
        </authorList>
    </citation>
    <scope>NUCLEOTIDE SEQUENCE [LARGE SCALE GENOMIC DNA]</scope>
    <source>
        <strain evidence="2 3">MDA3139</strain>
    </source>
</reference>
<accession>A0A2S6AKY2</accession>
<dbReference type="Proteomes" id="UP000239874">
    <property type="component" value="Unassembled WGS sequence"/>
</dbReference>
<evidence type="ECO:0000313" key="2">
    <source>
        <dbReference type="EMBL" id="PPJ35880.1"/>
    </source>
</evidence>
<gene>
    <name evidence="2" type="ORF">C5E45_23860</name>
</gene>
<dbReference type="Pfam" id="PF26526">
    <property type="entry name" value="DUF8175"/>
    <property type="match status" value="1"/>
</dbReference>
<evidence type="ECO:0000259" key="1">
    <source>
        <dbReference type="Pfam" id="PF26526"/>
    </source>
</evidence>
<name>A0A2S6AKY2_9NOCA</name>
<organism evidence="2 3">
    <name type="scientific">Nocardia nova</name>
    <dbReference type="NCBI Taxonomy" id="37330"/>
    <lineage>
        <taxon>Bacteria</taxon>
        <taxon>Bacillati</taxon>
        <taxon>Actinomycetota</taxon>
        <taxon>Actinomycetes</taxon>
        <taxon>Mycobacteriales</taxon>
        <taxon>Nocardiaceae</taxon>
        <taxon>Nocardia</taxon>
    </lineage>
</organism>
<protein>
    <recommendedName>
        <fullName evidence="1">DUF8175 domain-containing protein</fullName>
    </recommendedName>
</protein>
<sequence>MARILAAAFLGVAVVAGSVVFVATRDQHPGSSANALGSTSSSAVVPTTVAPGTVRGFGVPEADVFGRRVDIPQDPAGTIVAQHPELQKKPTDPDWLTATPAGLCQRQSGGSSVCSPGGWQKVHGAVVPVSTSDGPTRIEAGVAAGYAHTPQGAALAAAYTVYEVAARPGDRILRSLRVLLTAADQQQFDTAAAEGRLPDQLDEFSTRWMLALDGFRVDQYSDDYAVVSLAARALDDGQQPTWSAATVPMVWHNGDWLLRGTGQQLPTRTIHDLAGWTTW</sequence>
<proteinExistence type="predicted"/>
<dbReference type="EMBL" id="PSZC01000018">
    <property type="protein sequence ID" value="PPJ35880.1"/>
    <property type="molecule type" value="Genomic_DNA"/>
</dbReference>
<evidence type="ECO:0000313" key="3">
    <source>
        <dbReference type="Proteomes" id="UP000239874"/>
    </source>
</evidence>